<gene>
    <name evidence="2" type="ORF">METZ01_LOCUS260900</name>
</gene>
<dbReference type="EMBL" id="UINC01072419">
    <property type="protein sequence ID" value="SVC08046.1"/>
    <property type="molecule type" value="Genomic_DNA"/>
</dbReference>
<dbReference type="InterPro" id="IPR038987">
    <property type="entry name" value="MoeA-like"/>
</dbReference>
<sequence>MPLDEALALVKRRVSPVSGVETIPLVSAFGRILASDLIAPTDVPPHANSAVDGYAVYYDDLSTDRETVLPLAGRIAAGRPFPHPVQRGQALRVFTGAMMPAGERGSGPDTVFMQEDCELDGAKVSFPRGIERGANRRLPGEDIAVGDTVLSGGRKLRAADLALVAAVGCTELEVRKRLRVALFSTGDEVQE</sequence>
<dbReference type="Gene3D" id="2.170.190.11">
    <property type="entry name" value="Molybdopterin biosynthesis moea protein, domain 3"/>
    <property type="match status" value="1"/>
</dbReference>
<feature type="non-terminal residue" evidence="2">
    <location>
        <position position="191"/>
    </location>
</feature>
<proteinExistence type="predicted"/>
<dbReference type="Pfam" id="PF03453">
    <property type="entry name" value="MoeA_N"/>
    <property type="match status" value="1"/>
</dbReference>
<dbReference type="SUPFAM" id="SSF63882">
    <property type="entry name" value="MoeA N-terminal region -like"/>
    <property type="match status" value="1"/>
</dbReference>
<dbReference type="PANTHER" id="PTHR10192">
    <property type="entry name" value="MOLYBDOPTERIN BIOSYNTHESIS PROTEIN"/>
    <property type="match status" value="1"/>
</dbReference>
<protein>
    <recommendedName>
        <fullName evidence="1">MoeA N-terminal and linker domain-containing protein</fullName>
    </recommendedName>
</protein>
<dbReference type="PANTHER" id="PTHR10192:SF5">
    <property type="entry name" value="GEPHYRIN"/>
    <property type="match status" value="1"/>
</dbReference>
<organism evidence="2">
    <name type="scientific">marine metagenome</name>
    <dbReference type="NCBI Taxonomy" id="408172"/>
    <lineage>
        <taxon>unclassified sequences</taxon>
        <taxon>metagenomes</taxon>
        <taxon>ecological metagenomes</taxon>
    </lineage>
</organism>
<dbReference type="InterPro" id="IPR036135">
    <property type="entry name" value="MoeA_linker/N_sf"/>
</dbReference>
<name>A0A382J806_9ZZZZ</name>
<dbReference type="GO" id="GO:0061599">
    <property type="term" value="F:molybdopterin molybdotransferase activity"/>
    <property type="evidence" value="ECO:0007669"/>
    <property type="project" value="TreeGrafter"/>
</dbReference>
<dbReference type="InterPro" id="IPR005110">
    <property type="entry name" value="MoeA_linker/N"/>
</dbReference>
<evidence type="ECO:0000259" key="1">
    <source>
        <dbReference type="Pfam" id="PF03453"/>
    </source>
</evidence>
<feature type="domain" description="MoeA N-terminal and linker" evidence="1">
    <location>
        <begin position="1"/>
        <end position="168"/>
    </location>
</feature>
<dbReference type="GO" id="GO:0005829">
    <property type="term" value="C:cytosol"/>
    <property type="evidence" value="ECO:0007669"/>
    <property type="project" value="TreeGrafter"/>
</dbReference>
<evidence type="ECO:0000313" key="2">
    <source>
        <dbReference type="EMBL" id="SVC08046.1"/>
    </source>
</evidence>
<reference evidence="2" key="1">
    <citation type="submission" date="2018-05" db="EMBL/GenBank/DDBJ databases">
        <authorList>
            <person name="Lanie J.A."/>
            <person name="Ng W.-L."/>
            <person name="Kazmierczak K.M."/>
            <person name="Andrzejewski T.M."/>
            <person name="Davidsen T.M."/>
            <person name="Wayne K.J."/>
            <person name="Tettelin H."/>
            <person name="Glass J.I."/>
            <person name="Rusch D."/>
            <person name="Podicherti R."/>
            <person name="Tsui H.-C.T."/>
            <person name="Winkler M.E."/>
        </authorList>
    </citation>
    <scope>NUCLEOTIDE SEQUENCE</scope>
</reference>
<dbReference type="Gene3D" id="3.90.105.10">
    <property type="entry name" value="Molybdopterin biosynthesis moea protein, domain 2"/>
    <property type="match status" value="1"/>
</dbReference>
<dbReference type="AlphaFoldDB" id="A0A382J806"/>
<accession>A0A382J806</accession>
<dbReference type="GO" id="GO:0006777">
    <property type="term" value="P:Mo-molybdopterin cofactor biosynthetic process"/>
    <property type="evidence" value="ECO:0007669"/>
    <property type="project" value="TreeGrafter"/>
</dbReference>